<evidence type="ECO:0000313" key="18">
    <source>
        <dbReference type="Proteomes" id="UP000001570"/>
    </source>
</evidence>
<feature type="binding site" evidence="14">
    <location>
        <position position="86"/>
    </location>
    <ligand>
        <name>Zn(2+)</name>
        <dbReference type="ChEBI" id="CHEBI:29105"/>
        <note>catalytic</note>
    </ligand>
</feature>
<comment type="cofactor">
    <cofactor evidence="1 14 15">
        <name>Zn(2+)</name>
        <dbReference type="ChEBI" id="CHEBI:29105"/>
    </cofactor>
</comment>
<evidence type="ECO:0000256" key="10">
    <source>
        <dbReference type="ARBA" id="ARBA00049252"/>
    </source>
</evidence>
<dbReference type="AlphaFoldDB" id="A0AAT9J3Z5"/>
<evidence type="ECO:0000256" key="11">
    <source>
        <dbReference type="ARBA" id="ARBA00049558"/>
    </source>
</evidence>
<dbReference type="CDD" id="cd01283">
    <property type="entry name" value="cytidine_deaminase"/>
    <property type="match status" value="1"/>
</dbReference>
<dbReference type="NCBIfam" id="NF009076">
    <property type="entry name" value="PRK12411.1"/>
    <property type="match status" value="1"/>
</dbReference>
<dbReference type="PROSITE" id="PS51747">
    <property type="entry name" value="CYT_DCMP_DEAMINASES_2"/>
    <property type="match status" value="1"/>
</dbReference>
<dbReference type="NCBIfam" id="NF004064">
    <property type="entry name" value="PRK05578.1"/>
    <property type="match status" value="1"/>
</dbReference>
<comment type="function">
    <text evidence="2 15">This enzyme scavenges exogenous and endogenous cytidine and 2'-deoxycytidine for UMP synthesis.</text>
</comment>
<dbReference type="Proteomes" id="UP000001570">
    <property type="component" value="Chromosome"/>
</dbReference>
<proteinExistence type="inferred from homology"/>
<evidence type="ECO:0000256" key="3">
    <source>
        <dbReference type="ARBA" id="ARBA00006576"/>
    </source>
</evidence>
<dbReference type="Pfam" id="PF00383">
    <property type="entry name" value="dCMP_cyt_deam_1"/>
    <property type="match status" value="1"/>
</dbReference>
<dbReference type="GO" id="GO:0004126">
    <property type="term" value="F:cytidine deaminase activity"/>
    <property type="evidence" value="ECO:0007669"/>
    <property type="project" value="UniProtKB-UniRule"/>
</dbReference>
<dbReference type="PANTHER" id="PTHR11644:SF2">
    <property type="entry name" value="CYTIDINE DEAMINASE"/>
    <property type="match status" value="1"/>
</dbReference>
<evidence type="ECO:0000256" key="15">
    <source>
        <dbReference type="RuleBase" id="RU364006"/>
    </source>
</evidence>
<comment type="catalytic activity">
    <reaction evidence="11 15">
        <text>cytidine + H2O + H(+) = uridine + NH4(+)</text>
        <dbReference type="Rhea" id="RHEA:16069"/>
        <dbReference type="ChEBI" id="CHEBI:15377"/>
        <dbReference type="ChEBI" id="CHEBI:15378"/>
        <dbReference type="ChEBI" id="CHEBI:16704"/>
        <dbReference type="ChEBI" id="CHEBI:17562"/>
        <dbReference type="ChEBI" id="CHEBI:28938"/>
        <dbReference type="EC" id="3.5.4.5"/>
    </reaction>
</comment>
<evidence type="ECO:0000256" key="7">
    <source>
        <dbReference type="ARBA" id="ARBA00022801"/>
    </source>
</evidence>
<evidence type="ECO:0000256" key="6">
    <source>
        <dbReference type="ARBA" id="ARBA00022723"/>
    </source>
</evidence>
<dbReference type="PANTHER" id="PTHR11644">
    <property type="entry name" value="CYTIDINE DEAMINASE"/>
    <property type="match status" value="1"/>
</dbReference>
<comment type="catalytic activity">
    <reaction evidence="10 15">
        <text>2'-deoxycytidine + H2O + H(+) = 2'-deoxyuridine + NH4(+)</text>
        <dbReference type="Rhea" id="RHEA:13433"/>
        <dbReference type="ChEBI" id="CHEBI:15377"/>
        <dbReference type="ChEBI" id="CHEBI:15378"/>
        <dbReference type="ChEBI" id="CHEBI:15698"/>
        <dbReference type="ChEBI" id="CHEBI:16450"/>
        <dbReference type="ChEBI" id="CHEBI:28938"/>
        <dbReference type="EC" id="3.5.4.5"/>
    </reaction>
</comment>
<dbReference type="FunFam" id="3.40.140.10:FF:000008">
    <property type="entry name" value="Cytidine deaminase"/>
    <property type="match status" value="1"/>
</dbReference>
<dbReference type="InterPro" id="IPR006262">
    <property type="entry name" value="Cyt_deam_tetra"/>
</dbReference>
<evidence type="ECO:0000256" key="5">
    <source>
        <dbReference type="ARBA" id="ARBA00018266"/>
    </source>
</evidence>
<evidence type="ECO:0000313" key="17">
    <source>
        <dbReference type="EMBL" id="CAL5235290.1"/>
    </source>
</evidence>
<dbReference type="InterPro" id="IPR016193">
    <property type="entry name" value="Cytidine_deaminase-like"/>
</dbReference>
<dbReference type="InterPro" id="IPR016192">
    <property type="entry name" value="APOBEC/CMP_deaminase_Zn-bd"/>
</dbReference>
<evidence type="ECO:0000256" key="12">
    <source>
        <dbReference type="PIRSR" id="PIRSR606262-1"/>
    </source>
</evidence>
<reference evidence="17 18" key="1">
    <citation type="journal article" date="1997" name="Nature">
        <title>The complete genome sequence of the Gram-positive bacterium Bacillus subtilis.</title>
        <authorList>
            <person name="Kunst F."/>
            <person name="Ogasawara N."/>
            <person name="Moszer I."/>
            <person name="Albertini A.M."/>
            <person name="Alloni G."/>
            <person name="Azevedo V."/>
            <person name="Bertero M.G."/>
            <person name="Bessieres P."/>
            <person name="Bolotin A."/>
            <person name="Borchert S."/>
            <person name="Borriss R."/>
            <person name="Boursier L."/>
            <person name="Brans A."/>
            <person name="Braun M."/>
            <person name="Brignell S.C."/>
            <person name="Bron S."/>
            <person name="Brouillet S."/>
            <person name="Bruschi C.V."/>
            <person name="Caldwell B."/>
            <person name="Capuano V."/>
            <person name="Carter N.M."/>
            <person name="Choi S.K."/>
            <person name="Codani J.J."/>
            <person name="Connerton I.F."/>
            <person name="Cummings N.J."/>
            <person name="Daniel R.A."/>
            <person name="Denizot F."/>
            <person name="Devine K.M."/>
            <person name="Dusterhoft A."/>
            <person name="Ehrlich S.D."/>
            <person name="Emmerson P.T."/>
            <person name="Entian K.D."/>
            <person name="Errington J."/>
            <person name="Fabret C."/>
            <person name="Ferrari E."/>
            <person name="Foulger D."/>
            <person name="Fritz C."/>
            <person name="Fujita M."/>
            <person name="Fujita Y."/>
            <person name="Fuma S."/>
            <person name="Galizzi A."/>
            <person name="Galleron N."/>
            <person name="Ghim S.Y."/>
            <person name="Glaser P."/>
            <person name="Goffeau A."/>
            <person name="Golightly E.J."/>
            <person name="Grandi G."/>
            <person name="Guiseppi G."/>
            <person name="Guy B.J."/>
            <person name="Haga K."/>
            <person name="Haiech J."/>
            <person name="Harwood C.R."/>
            <person name="Henaut A."/>
            <person name="Hilbert H."/>
            <person name="Holsappel S."/>
            <person name="Hosono S."/>
            <person name="Hullo M.F."/>
            <person name="Itaya M."/>
            <person name="Jones L."/>
            <person name="Joris B."/>
            <person name="Karamata D."/>
            <person name="Kasahara Y."/>
            <person name="Klaerr-Blanchard M."/>
            <person name="Klein C."/>
            <person name="Kobayashi Y."/>
            <person name="Koetter P."/>
            <person name="Koningstein G."/>
            <person name="Krogh S."/>
            <person name="Kumano M."/>
            <person name="Kurita K."/>
            <person name="Lapidus A."/>
            <person name="Lardinois S."/>
            <person name="Lauber J."/>
            <person name="Lazarevic V."/>
            <person name="Lee S.M."/>
            <person name="Levine A."/>
            <person name="Liu H."/>
            <person name="Masuda S."/>
            <person name="Mauel C."/>
            <person name="Medigue C."/>
            <person name="Medina N."/>
            <person name="Mellado R.P."/>
            <person name="Mizuno M."/>
            <person name="Moestl D."/>
            <person name="Nakai S."/>
            <person name="Noback M."/>
            <person name="Noone D."/>
            <person name="O'Reilly M."/>
            <person name="Ogawa K."/>
            <person name="Ogiwara A."/>
            <person name="Oudega B."/>
            <person name="Park S.H."/>
            <person name="Parro V."/>
            <person name="Pohl T.M."/>
            <person name="Portetelle D."/>
            <person name="Porwollik S."/>
            <person name="Prescott A.M."/>
            <person name="Presecan E."/>
            <person name="Pujic P."/>
            <person name="Purnelle B."/>
            <person name="Rapoport G."/>
            <person name="Rey M."/>
            <person name="Reynolds S."/>
            <person name="Rieger M."/>
            <person name="Rivolta C."/>
            <person name="Rocha E."/>
            <person name="Roche B."/>
            <person name="Rose M."/>
            <person name="Sadaie Y."/>
            <person name="Sato T."/>
            <person name="Scanlan E."/>
            <person name="Schleich S."/>
            <person name="Schroeter R."/>
            <person name="Scoffone F."/>
            <person name="Sekiguchi J."/>
            <person name="Sekowska A."/>
            <person name="Seror S.J."/>
            <person name="Serror P."/>
            <person name="Shin B.S."/>
            <person name="Soldo B."/>
            <person name="Sorokin A."/>
            <person name="Tacconi E."/>
            <person name="Takagi T."/>
            <person name="Takahashi H."/>
            <person name="Takemaru K."/>
            <person name="Takeuchi M."/>
            <person name="Tamakoshi A."/>
            <person name="Tanaka T."/>
            <person name="Terpstra P."/>
            <person name="Tognoni A."/>
            <person name="Tosato V."/>
            <person name="Uchiyama S."/>
            <person name="Vandenbol M."/>
            <person name="Vannier F."/>
            <person name="Vassarotti A."/>
            <person name="Viari A."/>
            <person name="Wambutt R."/>
            <person name="Wedler E."/>
            <person name="Wedler H."/>
            <person name="Weitzenegger T."/>
            <person name="Winters P."/>
            <person name="Wipat A."/>
            <person name="Yamamoto H."/>
            <person name="Yamane K."/>
            <person name="Yasumoto K."/>
            <person name="Yata K."/>
            <person name="Yoshida K."/>
            <person name="Yoshikawa H.F."/>
            <person name="Zumstein E."/>
            <person name="Yoshikawa H."/>
            <person name="Danchin A."/>
        </authorList>
    </citation>
    <scope>NUCLEOTIDE SEQUENCE [LARGE SCALE GENOMIC DNA]</scope>
    <source>
        <strain evidence="17 18">168</strain>
    </source>
</reference>
<dbReference type="InterPro" id="IPR002125">
    <property type="entry name" value="CMP_dCMP_dom"/>
</dbReference>
<evidence type="ECO:0000256" key="14">
    <source>
        <dbReference type="PIRSR" id="PIRSR606262-3"/>
    </source>
</evidence>
<dbReference type="EC" id="3.5.4.5" evidence="4 15"/>
<evidence type="ECO:0000256" key="1">
    <source>
        <dbReference type="ARBA" id="ARBA00001947"/>
    </source>
</evidence>
<dbReference type="NCBIfam" id="TIGR01354">
    <property type="entry name" value="cyt_deam_tetra"/>
    <property type="match status" value="1"/>
</dbReference>
<dbReference type="InterPro" id="IPR050202">
    <property type="entry name" value="Cyt/Deoxycyt_deaminase"/>
</dbReference>
<comment type="similarity">
    <text evidence="3 15">Belongs to the cytidine and deoxycytidylate deaminase family.</text>
</comment>
<feature type="binding site" evidence="14">
    <location>
        <position position="53"/>
    </location>
    <ligand>
        <name>Zn(2+)</name>
        <dbReference type="ChEBI" id="CHEBI:29105"/>
        <note>catalytic</note>
    </ligand>
</feature>
<feature type="active site" description="Proton donor" evidence="12">
    <location>
        <position position="55"/>
    </location>
</feature>
<evidence type="ECO:0000256" key="13">
    <source>
        <dbReference type="PIRSR" id="PIRSR606262-2"/>
    </source>
</evidence>
<keyword evidence="6 14" id="KW-0479">Metal-binding</keyword>
<feature type="binding site" evidence="14">
    <location>
        <position position="89"/>
    </location>
    <ligand>
        <name>Zn(2+)</name>
        <dbReference type="ChEBI" id="CHEBI:29105"/>
        <note>catalytic</note>
    </ligand>
</feature>
<dbReference type="PROSITE" id="PS00903">
    <property type="entry name" value="CYT_DCMP_DEAMINASES_1"/>
    <property type="match status" value="1"/>
</dbReference>
<evidence type="ECO:0000256" key="4">
    <source>
        <dbReference type="ARBA" id="ARBA00012783"/>
    </source>
</evidence>
<dbReference type="GO" id="GO:0042802">
    <property type="term" value="F:identical protein binding"/>
    <property type="evidence" value="ECO:0007669"/>
    <property type="project" value="UniProtKB-ARBA"/>
</dbReference>
<feature type="binding site" evidence="13">
    <location>
        <begin position="42"/>
        <end position="48"/>
    </location>
    <ligand>
        <name>substrate</name>
    </ligand>
</feature>
<keyword evidence="18" id="KW-1185">Reference proteome</keyword>
<dbReference type="GO" id="GO:0055086">
    <property type="term" value="P:nucleobase-containing small molecule metabolic process"/>
    <property type="evidence" value="ECO:0007669"/>
    <property type="project" value="UniProtKB-ARBA"/>
</dbReference>
<protein>
    <recommendedName>
        <fullName evidence="5 15">Cytidine deaminase</fullName>
        <ecNumber evidence="4 15">3.5.4.5</ecNumber>
    </recommendedName>
    <alternativeName>
        <fullName evidence="9 15">Cytidine aminohydrolase</fullName>
    </alternativeName>
</protein>
<keyword evidence="8 14" id="KW-0862">Zinc</keyword>
<gene>
    <name evidence="17" type="primary">cddB</name>
    <name evidence="17" type="ORF">BSU_25299</name>
</gene>
<evidence type="ECO:0000256" key="8">
    <source>
        <dbReference type="ARBA" id="ARBA00022833"/>
    </source>
</evidence>
<dbReference type="EMBL" id="AL009126">
    <property type="protein sequence ID" value="CAL5235290.1"/>
    <property type="molecule type" value="Genomic_DNA"/>
</dbReference>
<feature type="domain" description="CMP/dCMP-type deaminase" evidence="16">
    <location>
        <begin position="1"/>
        <end position="128"/>
    </location>
</feature>
<dbReference type="GO" id="GO:0072527">
    <property type="term" value="P:pyrimidine-containing compound metabolic process"/>
    <property type="evidence" value="ECO:0007669"/>
    <property type="project" value="UniProtKB-ARBA"/>
</dbReference>
<accession>A0AAT9J3Z5</accession>
<evidence type="ECO:0000259" key="16">
    <source>
        <dbReference type="PROSITE" id="PS51747"/>
    </source>
</evidence>
<organism evidence="17 18">
    <name type="scientific">Bacillus subtilis (strain 168)</name>
    <dbReference type="NCBI Taxonomy" id="224308"/>
    <lineage>
        <taxon>Bacteria</taxon>
        <taxon>Bacillati</taxon>
        <taxon>Bacillota</taxon>
        <taxon>Bacilli</taxon>
        <taxon>Bacillales</taxon>
        <taxon>Bacillaceae</taxon>
        <taxon>Bacillus</taxon>
    </lineage>
</organism>
<dbReference type="GO" id="GO:0008270">
    <property type="term" value="F:zinc ion binding"/>
    <property type="evidence" value="ECO:0007669"/>
    <property type="project" value="UniProtKB-UniRule"/>
</dbReference>
<name>A0AAT9J3Z5_BACSU</name>
<sequence length="149" mass="16356">MNRQELITEALKARDMAYAPYSKFQVGAALLTKDGKVYRGCNIENAAYSMCNCAERTALFKAVSEGDTEFQMLAVAADTPGPVSPCGACRQVISELCTKDVIVVLTNLQGQIKEMTVEELLPGAFSSEDLHDERKALNQDLYPLLEDQT</sequence>
<evidence type="ECO:0000256" key="2">
    <source>
        <dbReference type="ARBA" id="ARBA00003949"/>
    </source>
</evidence>
<dbReference type="SUPFAM" id="SSF53927">
    <property type="entry name" value="Cytidine deaminase-like"/>
    <property type="match status" value="1"/>
</dbReference>
<evidence type="ECO:0000256" key="9">
    <source>
        <dbReference type="ARBA" id="ARBA00032005"/>
    </source>
</evidence>
<keyword evidence="7 15" id="KW-0378">Hydrolase</keyword>
<dbReference type="Gene3D" id="3.40.140.10">
    <property type="entry name" value="Cytidine Deaminase, domain 2"/>
    <property type="match status" value="1"/>
</dbReference>
<dbReference type="GO" id="GO:0005737">
    <property type="term" value="C:cytoplasm"/>
    <property type="evidence" value="ECO:0007669"/>
    <property type="project" value="UniProtKB-ARBA"/>
</dbReference>